<organism evidence="13 14">
    <name type="scientific">Campylobacter porcelli</name>
    <dbReference type="NCBI Taxonomy" id="1660073"/>
    <lineage>
        <taxon>Bacteria</taxon>
        <taxon>Pseudomonadati</taxon>
        <taxon>Campylobacterota</taxon>
        <taxon>Epsilonproteobacteria</taxon>
        <taxon>Campylobacterales</taxon>
        <taxon>Campylobacteraceae</taxon>
        <taxon>Campylobacter</taxon>
    </lineage>
</organism>
<dbReference type="NCBIfam" id="TIGR01129">
    <property type="entry name" value="secD"/>
    <property type="match status" value="1"/>
</dbReference>
<dbReference type="PANTHER" id="PTHR30081:SF1">
    <property type="entry name" value="PROTEIN TRANSLOCASE SUBUNIT SECD"/>
    <property type="match status" value="1"/>
</dbReference>
<evidence type="ECO:0000256" key="8">
    <source>
        <dbReference type="ARBA" id="ARBA00023136"/>
    </source>
</evidence>
<proteinExistence type="inferred from homology"/>
<keyword evidence="8 9" id="KW-0472">Membrane</keyword>
<keyword evidence="7 9" id="KW-0811">Translocation</keyword>
<keyword evidence="14" id="KW-1185">Reference proteome</keyword>
<comment type="similarity">
    <text evidence="9">Belongs to the SecD/SecF family. SecD subfamily.</text>
</comment>
<evidence type="ECO:0000256" key="9">
    <source>
        <dbReference type="HAMAP-Rule" id="MF_01463"/>
    </source>
</evidence>
<dbReference type="InterPro" id="IPR048631">
    <property type="entry name" value="SecD_1st"/>
</dbReference>
<dbReference type="Gene3D" id="1.20.1640.10">
    <property type="entry name" value="Multidrug efflux transporter AcrB transmembrane domain"/>
    <property type="match status" value="1"/>
</dbReference>
<evidence type="ECO:0000259" key="12">
    <source>
        <dbReference type="Pfam" id="PF22599"/>
    </source>
</evidence>
<feature type="transmembrane region" description="Helical" evidence="9">
    <location>
        <begin position="385"/>
        <end position="403"/>
    </location>
</feature>
<dbReference type="Proteomes" id="UP001331664">
    <property type="component" value="Unassembled WGS sequence"/>
</dbReference>
<dbReference type="InterPro" id="IPR054384">
    <property type="entry name" value="SecDF_P1_head"/>
</dbReference>
<dbReference type="PANTHER" id="PTHR30081">
    <property type="entry name" value="PROTEIN-EXPORT MEMBRANE PROTEIN SEC"/>
    <property type="match status" value="1"/>
</dbReference>
<reference evidence="13 14" key="1">
    <citation type="submission" date="2024-01" db="EMBL/GenBank/DDBJ databases">
        <title>Campylobacter porcellus sp. nov.</title>
        <authorList>
            <person name="Papic B."/>
            <person name="Gruntar I."/>
        </authorList>
    </citation>
    <scope>NUCLEOTIDE SEQUENCE [LARGE SCALE GENOMIC DNA]</scope>
    <source>
        <strain evidence="13 14">CX2-4855-23</strain>
    </source>
</reference>
<dbReference type="HAMAP" id="MF_01463_B">
    <property type="entry name" value="SecD_B"/>
    <property type="match status" value="1"/>
</dbReference>
<evidence type="ECO:0000256" key="1">
    <source>
        <dbReference type="ARBA" id="ARBA00004651"/>
    </source>
</evidence>
<dbReference type="Gene3D" id="3.30.1360.200">
    <property type="match status" value="1"/>
</dbReference>
<dbReference type="Pfam" id="PF02355">
    <property type="entry name" value="SecD_SecF_C"/>
    <property type="match status" value="1"/>
</dbReference>
<evidence type="ECO:0000256" key="3">
    <source>
        <dbReference type="ARBA" id="ARBA00022475"/>
    </source>
</evidence>
<feature type="transmembrane region" description="Helical" evidence="9">
    <location>
        <begin position="358"/>
        <end position="378"/>
    </location>
</feature>
<evidence type="ECO:0000256" key="6">
    <source>
        <dbReference type="ARBA" id="ARBA00022989"/>
    </source>
</evidence>
<keyword evidence="5 9" id="KW-0653">Protein transport</keyword>
<dbReference type="SUPFAM" id="SSF82866">
    <property type="entry name" value="Multidrug efflux transporter AcrB transmembrane domain"/>
    <property type="match status" value="1"/>
</dbReference>
<keyword evidence="6 9" id="KW-1133">Transmembrane helix</keyword>
<keyword evidence="2 9" id="KW-0813">Transport</keyword>
<evidence type="ECO:0000256" key="5">
    <source>
        <dbReference type="ARBA" id="ARBA00022927"/>
    </source>
</evidence>
<comment type="subcellular location">
    <subcellularLocation>
        <location evidence="1 9">Cell membrane</location>
        <topology evidence="1 9">Multi-pass membrane protein</topology>
    </subcellularLocation>
</comment>
<dbReference type="RefSeq" id="WP_330526289.1">
    <property type="nucleotide sequence ID" value="NZ_JAZBRD010000008.1"/>
</dbReference>
<evidence type="ECO:0000313" key="14">
    <source>
        <dbReference type="Proteomes" id="UP001331664"/>
    </source>
</evidence>
<comment type="function">
    <text evidence="9">Part of the Sec protein translocase complex. Interacts with the SecYEG preprotein conducting channel. SecDF uses the proton motive force (PMF) to complete protein translocation after the ATP-dependent function of SecA.</text>
</comment>
<protein>
    <recommendedName>
        <fullName evidence="9">Protein translocase subunit SecD</fullName>
    </recommendedName>
</protein>
<dbReference type="InterPro" id="IPR048634">
    <property type="entry name" value="SecD_SecF_C"/>
</dbReference>
<name>A0ABU7M543_9BACT</name>
<dbReference type="NCBIfam" id="TIGR00916">
    <property type="entry name" value="2A0604s01"/>
    <property type="match status" value="1"/>
</dbReference>
<keyword evidence="4 9" id="KW-0812">Transmembrane</keyword>
<dbReference type="InterPro" id="IPR055344">
    <property type="entry name" value="SecD_SecF_C_bact"/>
</dbReference>
<comment type="caution">
    <text evidence="9">Lacks conserved residue(s) required for the propagation of feature annotation.</text>
</comment>
<feature type="domain" description="SecDF P1 head subdomain" evidence="12">
    <location>
        <begin position="229"/>
        <end position="335"/>
    </location>
</feature>
<evidence type="ECO:0000259" key="10">
    <source>
        <dbReference type="Pfam" id="PF02355"/>
    </source>
</evidence>
<dbReference type="Gene3D" id="3.30.70.3400">
    <property type="match status" value="1"/>
</dbReference>
<evidence type="ECO:0000256" key="2">
    <source>
        <dbReference type="ARBA" id="ARBA00022448"/>
    </source>
</evidence>
<feature type="domain" description="Protein translocase subunit SecDF P1" evidence="11">
    <location>
        <begin position="140"/>
        <end position="202"/>
    </location>
</feature>
<dbReference type="InterPro" id="IPR005791">
    <property type="entry name" value="SecD"/>
</dbReference>
<dbReference type="Pfam" id="PF22599">
    <property type="entry name" value="SecDF_P1_head"/>
    <property type="match status" value="1"/>
</dbReference>
<feature type="transmembrane region" description="Helical" evidence="9">
    <location>
        <begin position="480"/>
        <end position="504"/>
    </location>
</feature>
<dbReference type="InterPro" id="IPR022813">
    <property type="entry name" value="SecD/SecF_arch_bac"/>
</dbReference>
<evidence type="ECO:0000259" key="11">
    <source>
        <dbReference type="Pfam" id="PF21760"/>
    </source>
</evidence>
<evidence type="ECO:0000256" key="4">
    <source>
        <dbReference type="ARBA" id="ARBA00022692"/>
    </source>
</evidence>
<dbReference type="PRINTS" id="PR00702">
    <property type="entry name" value="ACRIFLAVINRP"/>
</dbReference>
<evidence type="ECO:0000313" key="13">
    <source>
        <dbReference type="EMBL" id="MEE3744836.1"/>
    </source>
</evidence>
<dbReference type="EMBL" id="JAZBRD010000008">
    <property type="protein sequence ID" value="MEE3744836.1"/>
    <property type="molecule type" value="Genomic_DNA"/>
</dbReference>
<sequence length="527" mass="57028">MMRSRITYRLIVFILAFAFGIFFSMPSFTNSQNGKKVSLGLDLQGGLYMLLSVQTESAIISKIKTIASAIKYDTDKNDILVDRLKADENGINISLLDGDDAKRLDEILTKISGVEVQKDGLNYRVLLTPQEKIDTSKYAVDQAVETIRNRLDQFGLAEPTVIKQGEDKILVELPGIKSAADEQRAMDLIAKSAHLQLMAVDEKRQDIAQTMNEDEAAAYGDLLLSDAKNPRYKYLVNEIPILDGSMLVDARVAFDNQTNMPIINFTLNAQGAAKFGDFTGANVGKRLAIVLDNRVYSAPSINERIGGGSGQISGGFSIEEARDIAIALRSGALIAPVNLEEKRSIGPSLGQQSIDQSMIALSLGAVLVLLFMVLVYGLAGVLANIALVVNILLLIAVMALFGATLTLPGMAGILLTIGMAVDANVIINERIRELLKEGHNIHTCIQKGYQNAMSAIVDSNLTTLITSAALYAYGTGPVKGFAVTMSIGIIASMLTAILGTHGMFEFLSRKIERGSSVLWFGYRIKRG</sequence>
<feature type="domain" description="Protein export membrane protein SecD/SecF C-terminal" evidence="10">
    <location>
        <begin position="340"/>
        <end position="505"/>
    </location>
</feature>
<keyword evidence="3 9" id="KW-1003">Cell membrane</keyword>
<dbReference type="Pfam" id="PF21760">
    <property type="entry name" value="SecD_1st"/>
    <property type="match status" value="1"/>
</dbReference>
<comment type="caution">
    <text evidence="13">The sequence shown here is derived from an EMBL/GenBank/DDBJ whole genome shotgun (WGS) entry which is preliminary data.</text>
</comment>
<dbReference type="InterPro" id="IPR001036">
    <property type="entry name" value="Acrflvin-R"/>
</dbReference>
<accession>A0ABU7M543</accession>
<evidence type="ECO:0000256" key="7">
    <source>
        <dbReference type="ARBA" id="ARBA00023010"/>
    </source>
</evidence>
<gene>
    <name evidence="9 13" type="primary">secD</name>
    <name evidence="13" type="ORF">V2I23_05945</name>
</gene>
<comment type="subunit">
    <text evidence="9">Forms a complex with SecF. Part of the essential Sec protein translocation apparatus which comprises SecA, SecYEG and auxiliary proteins SecDF. Other proteins may also be involved.</text>
</comment>